<evidence type="ECO:0000313" key="2">
    <source>
        <dbReference type="Proteomes" id="UP000007887"/>
    </source>
</evidence>
<dbReference type="NCBIfam" id="NF047358">
    <property type="entry name" value="TenpIN"/>
    <property type="match status" value="1"/>
</dbReference>
<dbReference type="Proteomes" id="UP000007887">
    <property type="component" value="Chromosome"/>
</dbReference>
<dbReference type="eggNOG" id="ENOG502ZBM8">
    <property type="taxonomic scope" value="Bacteria"/>
</dbReference>
<gene>
    <name evidence="1" type="ordered locus">SELR_26510</name>
</gene>
<reference evidence="1 2" key="1">
    <citation type="submission" date="2011-10" db="EMBL/GenBank/DDBJ databases">
        <title>Whole genome sequence of Selenomonas ruminantium subsp. lactilytica TAM6421.</title>
        <authorList>
            <person name="Oguchi A."/>
            <person name="Ankai A."/>
            <person name="Kaneko J."/>
            <person name="Yamada-Narita S."/>
            <person name="Fukui S."/>
            <person name="Takahashi M."/>
            <person name="Onodera T."/>
            <person name="Kojima S."/>
            <person name="Fushimi T."/>
            <person name="Abe N."/>
            <person name="Kamio Y."/>
            <person name="Yamazaki S."/>
            <person name="Fujita N."/>
        </authorList>
    </citation>
    <scope>NUCLEOTIDE SEQUENCE [LARGE SCALE GENOMIC DNA]</scope>
    <source>
        <strain evidence="2">NBRC 103574 / TAM6421</strain>
    </source>
</reference>
<proteinExistence type="predicted"/>
<dbReference type="HOGENOM" id="CLU_104070_1_0_9"/>
<organism evidence="1 2">
    <name type="scientific">Selenomonas ruminantium subsp. lactilytica (strain NBRC 103574 / TAM6421)</name>
    <dbReference type="NCBI Taxonomy" id="927704"/>
    <lineage>
        <taxon>Bacteria</taxon>
        <taxon>Bacillati</taxon>
        <taxon>Bacillota</taxon>
        <taxon>Negativicutes</taxon>
        <taxon>Selenomonadales</taxon>
        <taxon>Selenomonadaceae</taxon>
        <taxon>Selenomonas</taxon>
    </lineage>
</organism>
<dbReference type="OrthoDB" id="9803917at2"/>
<dbReference type="CDD" id="cd17493">
    <property type="entry name" value="toxin_TenpN"/>
    <property type="match status" value="1"/>
</dbReference>
<sequence length="143" mass="17086">MNKFVFLSKEFYARHKEQQHTEIEQKQDRPYIQVCVEIDGVQYAIPMRSHIKHKFVLWTDKKNGCGLDFSKAVVIESSKDIDDTKTPYILDNEFASLIGKEYIIETKLRKYIKKYKEAKKDLSLDRNRNLCNFSTLQYFEDYI</sequence>
<dbReference type="PATRIC" id="fig|927704.6.peg.2737"/>
<accession>I0GUC2</accession>
<dbReference type="EMBL" id="AP012292">
    <property type="protein sequence ID" value="BAL84359.1"/>
    <property type="molecule type" value="Genomic_DNA"/>
</dbReference>
<dbReference type="InterPro" id="IPR049929">
    <property type="entry name" value="TenpN-like"/>
</dbReference>
<protein>
    <recommendedName>
        <fullName evidence="3">Protein AbiQ</fullName>
    </recommendedName>
</protein>
<evidence type="ECO:0008006" key="3">
    <source>
        <dbReference type="Google" id="ProtNLM"/>
    </source>
</evidence>
<evidence type="ECO:0000313" key="1">
    <source>
        <dbReference type="EMBL" id="BAL84359.1"/>
    </source>
</evidence>
<dbReference type="AlphaFoldDB" id="I0GUC2"/>
<dbReference type="RefSeq" id="WP_014425777.1">
    <property type="nucleotide sequence ID" value="NC_017068.1"/>
</dbReference>
<dbReference type="KEGG" id="sri:SELR_26510"/>
<name>I0GUC2_SELRL</name>